<dbReference type="Pfam" id="PF13847">
    <property type="entry name" value="Methyltransf_31"/>
    <property type="match status" value="1"/>
</dbReference>
<dbReference type="RefSeq" id="WP_185270352.1">
    <property type="nucleotide sequence ID" value="NZ_CP055156.1"/>
</dbReference>
<evidence type="ECO:0000313" key="3">
    <source>
        <dbReference type="Proteomes" id="UP000515237"/>
    </source>
</evidence>
<dbReference type="Gene3D" id="3.40.50.150">
    <property type="entry name" value="Vaccinia Virus protein VP39"/>
    <property type="match status" value="1"/>
</dbReference>
<dbReference type="KEGG" id="aswu:HUW51_14490"/>
<dbReference type="PANTHER" id="PTHR44068">
    <property type="entry name" value="ZGC:194242"/>
    <property type="match status" value="1"/>
</dbReference>
<name>A0A7G7G9N6_9BACT</name>
<accession>A0A7G7G9N6</accession>
<dbReference type="GO" id="GO:0032259">
    <property type="term" value="P:methylation"/>
    <property type="evidence" value="ECO:0007669"/>
    <property type="project" value="UniProtKB-KW"/>
</dbReference>
<dbReference type="EMBL" id="CP055156">
    <property type="protein sequence ID" value="QNF33870.1"/>
    <property type="molecule type" value="Genomic_DNA"/>
</dbReference>
<dbReference type="AlphaFoldDB" id="A0A7G7G9N6"/>
<proteinExistence type="predicted"/>
<dbReference type="InterPro" id="IPR029063">
    <property type="entry name" value="SAM-dependent_MTases_sf"/>
</dbReference>
<dbReference type="PANTHER" id="PTHR44068:SF11">
    <property type="entry name" value="GERANYL DIPHOSPHATE 2-C-METHYLTRANSFERASE"/>
    <property type="match status" value="1"/>
</dbReference>
<dbReference type="InterPro" id="IPR025714">
    <property type="entry name" value="Methyltranfer_dom"/>
</dbReference>
<sequence length="263" mass="30534">MSAAKKRLYATFPRSAHYDPQWVREHSMGENVLFNLESLTSELHLKPGMRVLDLGCGKAISSIFLAKEYGVQVWAVDEAISPTENLERVQEAGLADKVFPLQGNARELPFPEEYFDAVIVVDSYTYFGTDEKYLPYICKFIKPSGYLAIADVCFTREITTLQEVPGFLRKDFQNYWYFIHAITWWQQLWEKTGLVEIKTAETLPAADLIRQEYIRDFEDKKFKDPFARALADDKQGLISFFRLIARRTQKNAYLQSYKPKHKS</sequence>
<organism evidence="2 3">
    <name type="scientific">Adhaeribacter swui</name>
    <dbReference type="NCBI Taxonomy" id="2086471"/>
    <lineage>
        <taxon>Bacteria</taxon>
        <taxon>Pseudomonadati</taxon>
        <taxon>Bacteroidota</taxon>
        <taxon>Cytophagia</taxon>
        <taxon>Cytophagales</taxon>
        <taxon>Hymenobacteraceae</taxon>
        <taxon>Adhaeribacter</taxon>
    </lineage>
</organism>
<reference evidence="2 3" key="1">
    <citation type="journal article" date="2018" name="Int. J. Syst. Evol. Microbiol.">
        <title>Adhaeribacter swui sp. nov., isolated from wet mud.</title>
        <authorList>
            <person name="Kim D.U."/>
            <person name="Kim K.W."/>
            <person name="Kang M.S."/>
            <person name="Kim J.Y."/>
            <person name="Jang J.H."/>
            <person name="Kim M.K."/>
        </authorList>
    </citation>
    <scope>NUCLEOTIDE SEQUENCE [LARGE SCALE GENOMIC DNA]</scope>
    <source>
        <strain evidence="2 3">KCTC 52873</strain>
    </source>
</reference>
<dbReference type="GO" id="GO:0008168">
    <property type="term" value="F:methyltransferase activity"/>
    <property type="evidence" value="ECO:0007669"/>
    <property type="project" value="UniProtKB-KW"/>
</dbReference>
<evidence type="ECO:0000259" key="1">
    <source>
        <dbReference type="Pfam" id="PF13847"/>
    </source>
</evidence>
<evidence type="ECO:0000313" key="2">
    <source>
        <dbReference type="EMBL" id="QNF33870.1"/>
    </source>
</evidence>
<gene>
    <name evidence="2" type="ORF">HUW51_14490</name>
</gene>
<dbReference type="CDD" id="cd02440">
    <property type="entry name" value="AdoMet_MTases"/>
    <property type="match status" value="1"/>
</dbReference>
<keyword evidence="3" id="KW-1185">Reference proteome</keyword>
<feature type="domain" description="Methyltransferase" evidence="1">
    <location>
        <begin position="46"/>
        <end position="186"/>
    </location>
</feature>
<keyword evidence="2" id="KW-0489">Methyltransferase</keyword>
<keyword evidence="2" id="KW-0808">Transferase</keyword>
<protein>
    <submittedName>
        <fullName evidence="2">Methyltransferase domain-containing protein</fullName>
    </submittedName>
</protein>
<dbReference type="InterPro" id="IPR050447">
    <property type="entry name" value="Erg6_SMT_methyltransf"/>
</dbReference>
<dbReference type="Proteomes" id="UP000515237">
    <property type="component" value="Chromosome"/>
</dbReference>
<dbReference type="SUPFAM" id="SSF53335">
    <property type="entry name" value="S-adenosyl-L-methionine-dependent methyltransferases"/>
    <property type="match status" value="1"/>
</dbReference>